<dbReference type="InterPro" id="IPR012677">
    <property type="entry name" value="Nucleotide-bd_a/b_plait_sf"/>
</dbReference>
<feature type="domain" description="RRM" evidence="5">
    <location>
        <begin position="280"/>
        <end position="353"/>
    </location>
</feature>
<feature type="region of interest" description="Disordered" evidence="4">
    <location>
        <begin position="679"/>
        <end position="737"/>
    </location>
</feature>
<keyword evidence="2 3" id="KW-0694">RNA-binding</keyword>
<feature type="domain" description="RRM" evidence="5">
    <location>
        <begin position="500"/>
        <end position="573"/>
    </location>
</feature>
<dbReference type="GO" id="GO:0010494">
    <property type="term" value="C:cytoplasmic stress granule"/>
    <property type="evidence" value="ECO:0007669"/>
    <property type="project" value="TreeGrafter"/>
</dbReference>
<feature type="region of interest" description="Disordered" evidence="4">
    <location>
        <begin position="117"/>
        <end position="151"/>
    </location>
</feature>
<evidence type="ECO:0000256" key="3">
    <source>
        <dbReference type="PROSITE-ProRule" id="PRU00176"/>
    </source>
</evidence>
<feature type="compositionally biased region" description="Pro residues" evidence="4">
    <location>
        <begin position="193"/>
        <end position="205"/>
    </location>
</feature>
<keyword evidence="1" id="KW-0677">Repeat</keyword>
<dbReference type="PANTHER" id="PTHR14089">
    <property type="entry name" value="PRE-MRNA-SPLICING FACTOR RBM22"/>
    <property type="match status" value="1"/>
</dbReference>
<dbReference type="SMART" id="SM00360">
    <property type="entry name" value="RRM"/>
    <property type="match status" value="4"/>
</dbReference>
<feature type="compositionally biased region" description="Polar residues" evidence="4">
    <location>
        <begin position="136"/>
        <end position="151"/>
    </location>
</feature>
<dbReference type="EMBL" id="PUHQ01000032">
    <property type="protein sequence ID" value="KAG0661729.1"/>
    <property type="molecule type" value="Genomic_DNA"/>
</dbReference>
<dbReference type="PANTHER" id="PTHR14089:SF8">
    <property type="entry name" value="RNA-BINDING PROTEIN MRN1"/>
    <property type="match status" value="1"/>
</dbReference>
<dbReference type="AlphaFoldDB" id="A0A9P6W2B6"/>
<dbReference type="Gene3D" id="3.30.70.330">
    <property type="match status" value="4"/>
</dbReference>
<feature type="domain" description="RRM" evidence="5">
    <location>
        <begin position="371"/>
        <end position="452"/>
    </location>
</feature>
<evidence type="ECO:0000256" key="1">
    <source>
        <dbReference type="ARBA" id="ARBA00022737"/>
    </source>
</evidence>
<dbReference type="InterPro" id="IPR000504">
    <property type="entry name" value="RRM_dom"/>
</dbReference>
<evidence type="ECO:0000259" key="5">
    <source>
        <dbReference type="PROSITE" id="PS50102"/>
    </source>
</evidence>
<proteinExistence type="predicted"/>
<dbReference type="OrthoDB" id="6407164at2759"/>
<dbReference type="CDD" id="cd12523">
    <property type="entry name" value="RRM2_MRN1"/>
    <property type="match status" value="1"/>
</dbReference>
<organism evidence="6 7">
    <name type="scientific">Rhodotorula mucilaginosa</name>
    <name type="common">Yeast</name>
    <name type="synonym">Rhodotorula rubra</name>
    <dbReference type="NCBI Taxonomy" id="5537"/>
    <lineage>
        <taxon>Eukaryota</taxon>
        <taxon>Fungi</taxon>
        <taxon>Dikarya</taxon>
        <taxon>Basidiomycota</taxon>
        <taxon>Pucciniomycotina</taxon>
        <taxon>Microbotryomycetes</taxon>
        <taxon>Sporidiobolales</taxon>
        <taxon>Sporidiobolaceae</taxon>
        <taxon>Rhodotorula</taxon>
    </lineage>
</organism>
<keyword evidence="7" id="KW-1185">Reference proteome</keyword>
<feature type="domain" description="RRM" evidence="5">
    <location>
        <begin position="591"/>
        <end position="664"/>
    </location>
</feature>
<evidence type="ECO:0000256" key="4">
    <source>
        <dbReference type="SAM" id="MobiDB-lite"/>
    </source>
</evidence>
<dbReference type="GO" id="GO:0010468">
    <property type="term" value="P:regulation of gene expression"/>
    <property type="evidence" value="ECO:0007669"/>
    <property type="project" value="UniProtKB-ARBA"/>
</dbReference>
<dbReference type="GO" id="GO:0000398">
    <property type="term" value="P:mRNA splicing, via spliceosome"/>
    <property type="evidence" value="ECO:0007669"/>
    <property type="project" value="TreeGrafter"/>
</dbReference>
<dbReference type="InterPro" id="IPR039171">
    <property type="entry name" value="Cwc2/Slt11"/>
</dbReference>
<comment type="caution">
    <text evidence="6">The sequence shown here is derived from an EMBL/GenBank/DDBJ whole genome shotgun (WGS) entry which is preliminary data.</text>
</comment>
<accession>A0A9P6W2B6</accession>
<dbReference type="PROSITE" id="PS50102">
    <property type="entry name" value="RRM"/>
    <property type="match status" value="4"/>
</dbReference>
<feature type="region of interest" description="Disordered" evidence="4">
    <location>
        <begin position="170"/>
        <end position="225"/>
    </location>
</feature>
<evidence type="ECO:0000313" key="7">
    <source>
        <dbReference type="Proteomes" id="UP000777482"/>
    </source>
</evidence>
<dbReference type="FunFam" id="3.30.70.330:FF:000120">
    <property type="entry name" value="Negative regulator of differentiation 1"/>
    <property type="match status" value="2"/>
</dbReference>
<dbReference type="GO" id="GO:0003729">
    <property type="term" value="F:mRNA binding"/>
    <property type="evidence" value="ECO:0007669"/>
    <property type="project" value="UniProtKB-ARBA"/>
</dbReference>
<sequence>MQSPDSKIYNTFPATSFAAAAAGAAGSVPPPAAAAAGPASKGAAQAEAPATNGTGAAAGFAAIKRSFEGAAANGTTASGAPGPLLSTSAETANGSAFPVVGQAGFAMPNGLYTSAFGGGPSFPQQPTPSGMAVPAQNGTGPSPNGTTFSAATSPFLAGAALGTNGAAPPTLPFGSPVPSSAGPYSGSAFDPTPTSPNPYGGPPLPGQAGPGPYGQGAPPPPGAGFGGLGAATPYMMSPMLGVASPQLSGANGFGMPYPIGGAPQNGFNGMNAAPTSTQTRTVYVGNLPSDASVDELLSQVRFGPIENVRILPEKSCAFISFLEPNTAAAFHSDALMRKIRLHDNDLKIGWGKPSAVSANVLAAVQQSDATRNVYIGNLDETVTEQTLRDDLARFGPIDQVKIVRDKNIGFVHFLSIATAIKVVQTLPTEKDYAGRRVAYGKDRTAYVPKNQHQQQQHNMAAAAMGSMAAQYGGFGGLGFGGNPQMGFGQNNDPNAQPGNRTIYLGNIHPEVTTEEICNIIRGGILQQIRYIPDKHICFVTFVDPHCALAFYQTASFQGIALHNRRLKVGWGKQSGPTSPGIAMVVQSGGSRNVYVGSIEDFETYSDEKLRTDFGEYGEIELINFLKEKQCAFVNFTNITNAIKAIEGIKQHPDYQNLKISYGKDRCGGAPRAFRGSDIRNQQRSHQHQQQRQQGADSTNAGSGAPANGFPRSPFTADSMSFPASPMQADKLQIAEGLSTPLPEIGALELDEDAAAAATGKSD</sequence>
<dbReference type="InterPro" id="IPR035979">
    <property type="entry name" value="RBD_domain_sf"/>
</dbReference>
<dbReference type="Proteomes" id="UP000777482">
    <property type="component" value="Unassembled WGS sequence"/>
</dbReference>
<protein>
    <recommendedName>
        <fullName evidence="5">RRM domain-containing protein</fullName>
    </recommendedName>
</protein>
<reference evidence="6 7" key="1">
    <citation type="submission" date="2020-11" db="EMBL/GenBank/DDBJ databases">
        <title>Kefir isolates.</title>
        <authorList>
            <person name="Marcisauskas S."/>
            <person name="Kim Y."/>
            <person name="Blasche S."/>
        </authorList>
    </citation>
    <scope>NUCLEOTIDE SEQUENCE [LARGE SCALE GENOMIC DNA]</scope>
    <source>
        <strain evidence="6 7">KR</strain>
    </source>
</reference>
<evidence type="ECO:0000256" key="2">
    <source>
        <dbReference type="ARBA" id="ARBA00022884"/>
    </source>
</evidence>
<gene>
    <name evidence="6" type="ORF">C6P46_003831</name>
</gene>
<evidence type="ECO:0000313" key="6">
    <source>
        <dbReference type="EMBL" id="KAG0661729.1"/>
    </source>
</evidence>
<dbReference type="CDD" id="cd12521">
    <property type="entry name" value="RRM3_MRN1"/>
    <property type="match status" value="1"/>
</dbReference>
<dbReference type="Pfam" id="PF00076">
    <property type="entry name" value="RRM_1"/>
    <property type="match status" value="2"/>
</dbReference>
<dbReference type="FunFam" id="3.30.70.330:FF:000400">
    <property type="entry name" value="Negative regulator of differentiation 1"/>
    <property type="match status" value="1"/>
</dbReference>
<dbReference type="SUPFAM" id="SSF54928">
    <property type="entry name" value="RNA-binding domain, RBD"/>
    <property type="match status" value="3"/>
</dbReference>
<name>A0A9P6W2B6_RHOMI</name>